<evidence type="ECO:0000313" key="13">
    <source>
        <dbReference type="Proteomes" id="UP000095287"/>
    </source>
</evidence>
<feature type="region of interest" description="Disordered" evidence="12">
    <location>
        <begin position="180"/>
        <end position="204"/>
    </location>
</feature>
<dbReference type="Proteomes" id="UP000095287">
    <property type="component" value="Unplaced"/>
</dbReference>
<keyword evidence="11" id="KW-0539">Nucleus</keyword>
<evidence type="ECO:0000256" key="6">
    <source>
        <dbReference type="ARBA" id="ARBA00022763"/>
    </source>
</evidence>
<keyword evidence="4" id="KW-0158">Chromosome</keyword>
<evidence type="ECO:0000256" key="2">
    <source>
        <dbReference type="ARBA" id="ARBA00004286"/>
    </source>
</evidence>
<proteinExistence type="inferred from homology"/>
<keyword evidence="10" id="KW-0234">DNA repair</keyword>
<dbReference type="PANTHER" id="PTHR19306">
    <property type="entry name" value="STRUCTURAL MAINTENANCE OF CHROMOSOMES 5,6 SMC5, SMC6"/>
    <property type="match status" value="1"/>
</dbReference>
<dbReference type="Gene3D" id="1.10.287.1490">
    <property type="match status" value="1"/>
</dbReference>
<keyword evidence="8" id="KW-0175">Coiled coil</keyword>
<evidence type="ECO:0000256" key="3">
    <source>
        <dbReference type="ARBA" id="ARBA00006793"/>
    </source>
</evidence>
<dbReference type="GO" id="GO:0005634">
    <property type="term" value="C:nucleus"/>
    <property type="evidence" value="ECO:0007669"/>
    <property type="project" value="UniProtKB-SubCell"/>
</dbReference>
<evidence type="ECO:0000256" key="9">
    <source>
        <dbReference type="ARBA" id="ARBA00023172"/>
    </source>
</evidence>
<evidence type="ECO:0000313" key="14">
    <source>
        <dbReference type="WBParaSite" id="L893_g30675.t1"/>
    </source>
</evidence>
<dbReference type="AlphaFoldDB" id="A0A1I7ZXW0"/>
<evidence type="ECO:0000256" key="7">
    <source>
        <dbReference type="ARBA" id="ARBA00022840"/>
    </source>
</evidence>
<feature type="compositionally biased region" description="Basic and acidic residues" evidence="12">
    <location>
        <begin position="181"/>
        <end position="204"/>
    </location>
</feature>
<evidence type="ECO:0000256" key="11">
    <source>
        <dbReference type="ARBA" id="ARBA00023242"/>
    </source>
</evidence>
<comment type="subcellular location">
    <subcellularLocation>
        <location evidence="2">Chromosome</location>
    </subcellularLocation>
    <subcellularLocation>
        <location evidence="1">Nucleus</location>
    </subcellularLocation>
</comment>
<sequence length="472" mass="54841">MSSNPPRNVSKALSLNFGEAYPVTPDRPYRFYSNLPYTARYLTENDDASGGARNFPAEIQAVRNDIADATRNLTEAQFSLTEATRKLNDAQRESQRVDTTIENLADRREAIVPALQELRVEVDVEMLSNLEAEIKEKREKIEELKEAYSDLSEKLTMTEEQLRNMKASIQELEGRISGVSREQRELERRRQEQRDAVQDKKRKVTGYDHRIADYESKTSGKRKEAERLREKIATQESQLAESFAERNIEKPDLADLSPRDDLEDAARFLKDELRKYEELLGGPPVTTEQLEEKHAKIGDLKGKVDHYDTLVTTIRQLFLSRYKQLQHIVAYTTVKLQLSFVRQLNLRRYGGTLQVDFNKRTLDVHVQTHKHYEEASQKKSQDLRGLSGGERSYATACFVIALWECIECPFRLLDEFDVFMDMINRRIVMNSLVHVATDRFSTFQFFFFTPQGIQEIEEKEKVLIIKMPKVKR</sequence>
<accession>A0A1I7ZXW0</accession>
<keyword evidence="6" id="KW-0227">DNA damage</keyword>
<dbReference type="SUPFAM" id="SSF52540">
    <property type="entry name" value="P-loop containing nucleoside triphosphate hydrolases"/>
    <property type="match status" value="1"/>
</dbReference>
<keyword evidence="7" id="KW-0067">ATP-binding</keyword>
<evidence type="ECO:0000256" key="12">
    <source>
        <dbReference type="SAM" id="MobiDB-lite"/>
    </source>
</evidence>
<evidence type="ECO:0000256" key="1">
    <source>
        <dbReference type="ARBA" id="ARBA00004123"/>
    </source>
</evidence>
<dbReference type="GO" id="GO:0005524">
    <property type="term" value="F:ATP binding"/>
    <property type="evidence" value="ECO:0007669"/>
    <property type="project" value="UniProtKB-KW"/>
</dbReference>
<evidence type="ECO:0000256" key="8">
    <source>
        <dbReference type="ARBA" id="ARBA00023054"/>
    </source>
</evidence>
<evidence type="ECO:0000256" key="10">
    <source>
        <dbReference type="ARBA" id="ARBA00023204"/>
    </source>
</evidence>
<evidence type="ECO:0000256" key="4">
    <source>
        <dbReference type="ARBA" id="ARBA00022454"/>
    </source>
</evidence>
<dbReference type="GO" id="GO:0000724">
    <property type="term" value="P:double-strand break repair via homologous recombination"/>
    <property type="evidence" value="ECO:0007669"/>
    <property type="project" value="TreeGrafter"/>
</dbReference>
<keyword evidence="9" id="KW-0233">DNA recombination</keyword>
<dbReference type="GO" id="GO:0030915">
    <property type="term" value="C:Smc5-Smc6 complex"/>
    <property type="evidence" value="ECO:0007669"/>
    <property type="project" value="TreeGrafter"/>
</dbReference>
<dbReference type="GO" id="GO:0003684">
    <property type="term" value="F:damaged DNA binding"/>
    <property type="evidence" value="ECO:0007669"/>
    <property type="project" value="TreeGrafter"/>
</dbReference>
<dbReference type="GO" id="GO:0003697">
    <property type="term" value="F:single-stranded DNA binding"/>
    <property type="evidence" value="ECO:0007669"/>
    <property type="project" value="TreeGrafter"/>
</dbReference>
<dbReference type="PANTHER" id="PTHR19306:SF6">
    <property type="entry name" value="STRUCTURAL MAINTENANCE OF CHROMOSOMES PROTEIN 6"/>
    <property type="match status" value="1"/>
</dbReference>
<reference evidence="14" key="1">
    <citation type="submission" date="2016-11" db="UniProtKB">
        <authorList>
            <consortium name="WormBaseParasite"/>
        </authorList>
    </citation>
    <scope>IDENTIFICATION</scope>
</reference>
<dbReference type="SUPFAM" id="SSF57997">
    <property type="entry name" value="Tropomyosin"/>
    <property type="match status" value="1"/>
</dbReference>
<protein>
    <submittedName>
        <fullName evidence="14">SMC_N domain-containing protein</fullName>
    </submittedName>
</protein>
<dbReference type="InterPro" id="IPR027417">
    <property type="entry name" value="P-loop_NTPase"/>
</dbReference>
<keyword evidence="5" id="KW-0547">Nucleotide-binding</keyword>
<name>A0A1I7ZXW0_9BILA</name>
<comment type="similarity">
    <text evidence="3">Belongs to the SMC family. SMC6 subfamily.</text>
</comment>
<dbReference type="WBParaSite" id="L893_g30675.t1">
    <property type="protein sequence ID" value="L893_g30675.t1"/>
    <property type="gene ID" value="L893_g30675"/>
</dbReference>
<keyword evidence="13" id="KW-1185">Reference proteome</keyword>
<dbReference type="Gene3D" id="3.40.50.300">
    <property type="entry name" value="P-loop containing nucleotide triphosphate hydrolases"/>
    <property type="match status" value="1"/>
</dbReference>
<evidence type="ECO:0000256" key="5">
    <source>
        <dbReference type="ARBA" id="ARBA00022741"/>
    </source>
</evidence>
<dbReference type="GO" id="GO:0035861">
    <property type="term" value="C:site of double-strand break"/>
    <property type="evidence" value="ECO:0007669"/>
    <property type="project" value="TreeGrafter"/>
</dbReference>
<organism evidence="13 14">
    <name type="scientific">Steinernema glaseri</name>
    <dbReference type="NCBI Taxonomy" id="37863"/>
    <lineage>
        <taxon>Eukaryota</taxon>
        <taxon>Metazoa</taxon>
        <taxon>Ecdysozoa</taxon>
        <taxon>Nematoda</taxon>
        <taxon>Chromadorea</taxon>
        <taxon>Rhabditida</taxon>
        <taxon>Tylenchina</taxon>
        <taxon>Panagrolaimomorpha</taxon>
        <taxon>Strongyloidoidea</taxon>
        <taxon>Steinernematidae</taxon>
        <taxon>Steinernema</taxon>
    </lineage>
</organism>